<accession>A0ABR9S4U0</accession>
<evidence type="ECO:0000313" key="3">
    <source>
        <dbReference type="Proteomes" id="UP000806285"/>
    </source>
</evidence>
<sequence>MSPLMMRFFTLVGIALAAASMQLKARAEVPAGAGVQHVQTLAASWHIR</sequence>
<dbReference type="EMBL" id="JADDIV010000004">
    <property type="protein sequence ID" value="MBE7368533.1"/>
    <property type="molecule type" value="Genomic_DNA"/>
</dbReference>
<protein>
    <submittedName>
        <fullName evidence="2">Uncharacterized protein</fullName>
    </submittedName>
</protein>
<evidence type="ECO:0000256" key="1">
    <source>
        <dbReference type="SAM" id="SignalP"/>
    </source>
</evidence>
<name>A0ABR9S4U0_9BURK</name>
<reference evidence="2 3" key="1">
    <citation type="submission" date="2020-10" db="EMBL/GenBank/DDBJ databases">
        <title>Ramlibacter sp. HM2 16S ribosomal RNA gene Genome sequencing and assembly.</title>
        <authorList>
            <person name="Kang M."/>
        </authorList>
    </citation>
    <scope>NUCLEOTIDE SEQUENCE [LARGE SCALE GENOMIC DNA]</scope>
    <source>
        <strain evidence="2 3">HM2</strain>
    </source>
</reference>
<evidence type="ECO:0000313" key="2">
    <source>
        <dbReference type="EMBL" id="MBE7368533.1"/>
    </source>
</evidence>
<organism evidence="2 3">
    <name type="scientific">Ramlibacter pallidus</name>
    <dbReference type="NCBI Taxonomy" id="2780087"/>
    <lineage>
        <taxon>Bacteria</taxon>
        <taxon>Pseudomonadati</taxon>
        <taxon>Pseudomonadota</taxon>
        <taxon>Betaproteobacteria</taxon>
        <taxon>Burkholderiales</taxon>
        <taxon>Comamonadaceae</taxon>
        <taxon>Ramlibacter</taxon>
    </lineage>
</organism>
<keyword evidence="1" id="KW-0732">Signal</keyword>
<gene>
    <name evidence="2" type="ORF">IM787_13320</name>
</gene>
<dbReference type="RefSeq" id="WP_193677175.1">
    <property type="nucleotide sequence ID" value="NZ_JADDIV010000004.1"/>
</dbReference>
<dbReference type="Proteomes" id="UP000806285">
    <property type="component" value="Unassembled WGS sequence"/>
</dbReference>
<proteinExistence type="predicted"/>
<comment type="caution">
    <text evidence="2">The sequence shown here is derived from an EMBL/GenBank/DDBJ whole genome shotgun (WGS) entry which is preliminary data.</text>
</comment>
<feature type="signal peptide" evidence="1">
    <location>
        <begin position="1"/>
        <end position="17"/>
    </location>
</feature>
<feature type="chain" id="PRO_5047131674" evidence="1">
    <location>
        <begin position="18"/>
        <end position="48"/>
    </location>
</feature>
<keyword evidence="3" id="KW-1185">Reference proteome</keyword>